<dbReference type="GO" id="GO:0006083">
    <property type="term" value="P:acetate metabolic process"/>
    <property type="evidence" value="ECO:0007669"/>
    <property type="project" value="InterPro"/>
</dbReference>
<evidence type="ECO:0000259" key="4">
    <source>
        <dbReference type="Pfam" id="PF13336"/>
    </source>
</evidence>
<dbReference type="Pfam" id="PF13336">
    <property type="entry name" value="AcetylCoA_hyd_C"/>
    <property type="match status" value="1"/>
</dbReference>
<dbReference type="GO" id="GO:0008775">
    <property type="term" value="F:acetate CoA-transferase activity"/>
    <property type="evidence" value="ECO:0007669"/>
    <property type="project" value="InterPro"/>
</dbReference>
<evidence type="ECO:0000259" key="3">
    <source>
        <dbReference type="Pfam" id="PF02550"/>
    </source>
</evidence>
<dbReference type="Proteomes" id="UP000422764">
    <property type="component" value="Chromosome"/>
</dbReference>
<evidence type="ECO:0000313" key="5">
    <source>
        <dbReference type="EMBL" id="QGU94801.1"/>
    </source>
</evidence>
<dbReference type="PANTHER" id="PTHR21432">
    <property type="entry name" value="ACETYL-COA HYDROLASE-RELATED"/>
    <property type="match status" value="1"/>
</dbReference>
<name>A0A6I6EX45_9CLOT</name>
<feature type="domain" description="Acetyl-CoA hydrolase/transferase C-terminal" evidence="4">
    <location>
        <begin position="273"/>
        <end position="426"/>
    </location>
</feature>
<keyword evidence="6" id="KW-1185">Reference proteome</keyword>
<dbReference type="AlphaFoldDB" id="A0A6I6EX45"/>
<proteinExistence type="inferred from homology"/>
<evidence type="ECO:0000256" key="1">
    <source>
        <dbReference type="ARBA" id="ARBA00009632"/>
    </source>
</evidence>
<dbReference type="Gene3D" id="3.30.750.70">
    <property type="entry name" value="4-hydroxybutyrate coenzyme like domains"/>
    <property type="match status" value="1"/>
</dbReference>
<reference evidence="5 6" key="1">
    <citation type="submission" date="2019-12" db="EMBL/GenBank/DDBJ databases">
        <title>Genome sequenceing of Clostridium bovifaecis.</title>
        <authorList>
            <person name="Yao Y."/>
        </authorList>
    </citation>
    <scope>NUCLEOTIDE SEQUENCE [LARGE SCALE GENOMIC DNA]</scope>
    <source>
        <strain evidence="5 6">BXX</strain>
    </source>
</reference>
<comment type="similarity">
    <text evidence="1">Belongs to the acetyl-CoA hydrolase/transferase family.</text>
</comment>
<organism evidence="5 6">
    <name type="scientific">Clostridium bovifaecis</name>
    <dbReference type="NCBI Taxonomy" id="2184719"/>
    <lineage>
        <taxon>Bacteria</taxon>
        <taxon>Bacillati</taxon>
        <taxon>Bacillota</taxon>
        <taxon>Clostridia</taxon>
        <taxon>Eubacteriales</taxon>
        <taxon>Clostridiaceae</taxon>
        <taxon>Clostridium</taxon>
    </lineage>
</organism>
<dbReference type="EMBL" id="CP046522">
    <property type="protein sequence ID" value="QGU94801.1"/>
    <property type="molecule type" value="Genomic_DNA"/>
</dbReference>
<dbReference type="InterPro" id="IPR003702">
    <property type="entry name" value="ActCoA_hydro_N"/>
</dbReference>
<evidence type="ECO:0000256" key="2">
    <source>
        <dbReference type="ARBA" id="ARBA00022679"/>
    </source>
</evidence>
<evidence type="ECO:0000313" key="6">
    <source>
        <dbReference type="Proteomes" id="UP000422764"/>
    </source>
</evidence>
<dbReference type="InterPro" id="IPR046433">
    <property type="entry name" value="ActCoA_hydro"/>
</dbReference>
<dbReference type="InterPro" id="IPR026888">
    <property type="entry name" value="AcetylCoA_hyd_C"/>
</dbReference>
<dbReference type="Gene3D" id="3.40.1080.20">
    <property type="entry name" value="Acetyl-CoA hydrolase/transferase C-terminal domain"/>
    <property type="match status" value="1"/>
</dbReference>
<accession>A0A6I6EX45</accession>
<dbReference type="PANTHER" id="PTHR21432:SF20">
    <property type="entry name" value="ACETYL-COA HYDROLASE"/>
    <property type="match status" value="1"/>
</dbReference>
<dbReference type="Pfam" id="PF02550">
    <property type="entry name" value="AcetylCoA_hydro"/>
    <property type="match status" value="1"/>
</dbReference>
<dbReference type="InterPro" id="IPR037171">
    <property type="entry name" value="NagB/RpiA_transferase-like"/>
</dbReference>
<dbReference type="InterPro" id="IPR038460">
    <property type="entry name" value="AcetylCoA_hyd_C_sf"/>
</dbReference>
<gene>
    <name evidence="5" type="ORF">GOM49_06545</name>
</gene>
<dbReference type="Gene3D" id="3.40.1080.10">
    <property type="entry name" value="Glutaconate Coenzyme A-transferase"/>
    <property type="match status" value="1"/>
</dbReference>
<sequence>MNKYIEAYNSKKVSIEEALSVIRPDDEVITSIGPLEPMEIMSRLHTIRDKVNKIKIWNGLNMGVYDFCSKSEMRDNYELRSWFYSAPTRKAQGVGIASYEPGNLHNIFIRKLQEKSPNIFIGTVAPMDKHGYFRFSLSVVYEKECFEAADIVILEVNPNLPQVHGDTEIHISDVDYIVEIDRPLPELPKTKISEVNKKIGENVASLVNDGDTIQLGIGQIPDAVAMSFMSKKDLGIHTEMISNSIVDLVEAGVITGKKKNINKGKIVGTFALGSKRLYDFMDNNPSIRLMRGSYVNDPYVIAQNDNMVSINTALEVDLTGQVCSESIGSLHFSGTGGQNDFSEGAIHSKNGRSIIALHSTAKKGTISTIRPCLSQGAVVTLSRNNIDYIVTEYGIANLKAKTVKERVDSLISIAHPNFREELEKEAIGLSLK</sequence>
<feature type="domain" description="Acetyl-CoA hydrolase/transferase N-terminal" evidence="3">
    <location>
        <begin position="76"/>
        <end position="181"/>
    </location>
</feature>
<protein>
    <submittedName>
        <fullName evidence="5">4-hydroxybutyrate--acetyl-CoA CoA transferase</fullName>
    </submittedName>
</protein>
<dbReference type="SUPFAM" id="SSF100950">
    <property type="entry name" value="NagB/RpiA/CoA transferase-like"/>
    <property type="match status" value="2"/>
</dbReference>
<keyword evidence="2 5" id="KW-0808">Transferase</keyword>